<reference evidence="2" key="2">
    <citation type="submission" date="2019-07" db="EMBL/GenBank/DDBJ databases">
        <authorList>
            <person name="Seetharam A."/>
            <person name="Woodhouse M."/>
            <person name="Cannon E."/>
        </authorList>
    </citation>
    <scope>NUCLEOTIDE SEQUENCE [LARGE SCALE GENOMIC DNA]</scope>
    <source>
        <strain evidence="2">cv. B73</strain>
    </source>
</reference>
<evidence type="ECO:0000313" key="3">
    <source>
        <dbReference type="Proteomes" id="UP000007305"/>
    </source>
</evidence>
<accession>A0A804UA63</accession>
<feature type="region of interest" description="Disordered" evidence="1">
    <location>
        <begin position="16"/>
        <end position="44"/>
    </location>
</feature>
<evidence type="ECO:0000256" key="1">
    <source>
        <dbReference type="SAM" id="MobiDB-lite"/>
    </source>
</evidence>
<evidence type="ECO:0000313" key="2">
    <source>
        <dbReference type="EnsemblPlants" id="Zm00001eb267690_P001"/>
    </source>
</evidence>
<keyword evidence="3" id="KW-1185">Reference proteome</keyword>
<sequence>MAVEFLCVAAFLGSGRTSTSPMAISPRSTTAQPRAPSAHSQAAPSLSPMMSARSLLVFLSVPSSLAFNPLAVAPLKSPGRALAFKLTLRCRAARLGSTTWRVSSSPPPPTPLRELPQRAASSSLAPSLPRELSALPSHAELLACSRALLYSALSLSSSLRDLPMLPPQLRL</sequence>
<protein>
    <submittedName>
        <fullName evidence="2">Uncharacterized protein</fullName>
    </submittedName>
</protein>
<proteinExistence type="predicted"/>
<dbReference type="AlphaFoldDB" id="A0A804UA63"/>
<reference evidence="2" key="3">
    <citation type="submission" date="2021-05" db="UniProtKB">
        <authorList>
            <consortium name="EnsemblPlants"/>
        </authorList>
    </citation>
    <scope>IDENTIFICATION</scope>
    <source>
        <strain evidence="2">cv. B73</strain>
    </source>
</reference>
<dbReference type="EnsemblPlants" id="Zm00001eb267690_T001">
    <property type="protein sequence ID" value="Zm00001eb267690_P001"/>
    <property type="gene ID" value="Zm00001eb267690"/>
</dbReference>
<dbReference type="Proteomes" id="UP000007305">
    <property type="component" value="Chromosome 6"/>
</dbReference>
<name>A0A804UA63_MAIZE</name>
<feature type="region of interest" description="Disordered" evidence="1">
    <location>
        <begin position="99"/>
        <end position="123"/>
    </location>
</feature>
<organism evidence="2 3">
    <name type="scientific">Zea mays</name>
    <name type="common">Maize</name>
    <dbReference type="NCBI Taxonomy" id="4577"/>
    <lineage>
        <taxon>Eukaryota</taxon>
        <taxon>Viridiplantae</taxon>
        <taxon>Streptophyta</taxon>
        <taxon>Embryophyta</taxon>
        <taxon>Tracheophyta</taxon>
        <taxon>Spermatophyta</taxon>
        <taxon>Magnoliopsida</taxon>
        <taxon>Liliopsida</taxon>
        <taxon>Poales</taxon>
        <taxon>Poaceae</taxon>
        <taxon>PACMAD clade</taxon>
        <taxon>Panicoideae</taxon>
        <taxon>Andropogonodae</taxon>
        <taxon>Andropogoneae</taxon>
        <taxon>Tripsacinae</taxon>
        <taxon>Zea</taxon>
    </lineage>
</organism>
<dbReference type="Gramene" id="Zm00001eb267690_T001">
    <property type="protein sequence ID" value="Zm00001eb267690_P001"/>
    <property type="gene ID" value="Zm00001eb267690"/>
</dbReference>
<reference evidence="3" key="1">
    <citation type="journal article" date="2009" name="Science">
        <title>The B73 maize genome: complexity, diversity, and dynamics.</title>
        <authorList>
            <person name="Schnable P.S."/>
            <person name="Ware D."/>
            <person name="Fulton R.S."/>
            <person name="Stein J.C."/>
            <person name="Wei F."/>
            <person name="Pasternak S."/>
            <person name="Liang C."/>
            <person name="Zhang J."/>
            <person name="Fulton L."/>
            <person name="Graves T.A."/>
            <person name="Minx P."/>
            <person name="Reily A.D."/>
            <person name="Courtney L."/>
            <person name="Kruchowski S.S."/>
            <person name="Tomlinson C."/>
            <person name="Strong C."/>
            <person name="Delehaunty K."/>
            <person name="Fronick C."/>
            <person name="Courtney B."/>
            <person name="Rock S.M."/>
            <person name="Belter E."/>
            <person name="Du F."/>
            <person name="Kim K."/>
            <person name="Abbott R.M."/>
            <person name="Cotton M."/>
            <person name="Levy A."/>
            <person name="Marchetto P."/>
            <person name="Ochoa K."/>
            <person name="Jackson S.M."/>
            <person name="Gillam B."/>
            <person name="Chen W."/>
            <person name="Yan L."/>
            <person name="Higginbotham J."/>
            <person name="Cardenas M."/>
            <person name="Waligorski J."/>
            <person name="Applebaum E."/>
            <person name="Phelps L."/>
            <person name="Falcone J."/>
            <person name="Kanchi K."/>
            <person name="Thane T."/>
            <person name="Scimone A."/>
            <person name="Thane N."/>
            <person name="Henke J."/>
            <person name="Wang T."/>
            <person name="Ruppert J."/>
            <person name="Shah N."/>
            <person name="Rotter K."/>
            <person name="Hodges J."/>
            <person name="Ingenthron E."/>
            <person name="Cordes M."/>
            <person name="Kohlberg S."/>
            <person name="Sgro J."/>
            <person name="Delgado B."/>
            <person name="Mead K."/>
            <person name="Chinwalla A."/>
            <person name="Leonard S."/>
            <person name="Crouse K."/>
            <person name="Collura K."/>
            <person name="Kudrna D."/>
            <person name="Currie J."/>
            <person name="He R."/>
            <person name="Angelova A."/>
            <person name="Rajasekar S."/>
            <person name="Mueller T."/>
            <person name="Lomeli R."/>
            <person name="Scara G."/>
            <person name="Ko A."/>
            <person name="Delaney K."/>
            <person name="Wissotski M."/>
            <person name="Lopez G."/>
            <person name="Campos D."/>
            <person name="Braidotti M."/>
            <person name="Ashley E."/>
            <person name="Golser W."/>
            <person name="Kim H."/>
            <person name="Lee S."/>
            <person name="Lin J."/>
            <person name="Dujmic Z."/>
            <person name="Kim W."/>
            <person name="Talag J."/>
            <person name="Zuccolo A."/>
            <person name="Fan C."/>
            <person name="Sebastian A."/>
            <person name="Kramer M."/>
            <person name="Spiegel L."/>
            <person name="Nascimento L."/>
            <person name="Zutavern T."/>
            <person name="Miller B."/>
            <person name="Ambroise C."/>
            <person name="Muller S."/>
            <person name="Spooner W."/>
            <person name="Narechania A."/>
            <person name="Ren L."/>
            <person name="Wei S."/>
            <person name="Kumari S."/>
            <person name="Faga B."/>
            <person name="Levy M.J."/>
            <person name="McMahan L."/>
            <person name="Van Buren P."/>
            <person name="Vaughn M.W."/>
            <person name="Ying K."/>
            <person name="Yeh C.-T."/>
            <person name="Emrich S.J."/>
            <person name="Jia Y."/>
            <person name="Kalyanaraman A."/>
            <person name="Hsia A.-P."/>
            <person name="Barbazuk W.B."/>
            <person name="Baucom R.S."/>
            <person name="Brutnell T.P."/>
            <person name="Carpita N.C."/>
            <person name="Chaparro C."/>
            <person name="Chia J.-M."/>
            <person name="Deragon J.-M."/>
            <person name="Estill J.C."/>
            <person name="Fu Y."/>
            <person name="Jeddeloh J.A."/>
            <person name="Han Y."/>
            <person name="Lee H."/>
            <person name="Li P."/>
            <person name="Lisch D.R."/>
            <person name="Liu S."/>
            <person name="Liu Z."/>
            <person name="Nagel D.H."/>
            <person name="McCann M.C."/>
            <person name="SanMiguel P."/>
            <person name="Myers A.M."/>
            <person name="Nettleton D."/>
            <person name="Nguyen J."/>
            <person name="Penning B.W."/>
            <person name="Ponnala L."/>
            <person name="Schneider K.L."/>
            <person name="Schwartz D.C."/>
            <person name="Sharma A."/>
            <person name="Soderlund C."/>
            <person name="Springer N.M."/>
            <person name="Sun Q."/>
            <person name="Wang H."/>
            <person name="Waterman M."/>
            <person name="Westerman R."/>
            <person name="Wolfgruber T.K."/>
            <person name="Yang L."/>
            <person name="Yu Y."/>
            <person name="Zhang L."/>
            <person name="Zhou S."/>
            <person name="Zhu Q."/>
            <person name="Bennetzen J.L."/>
            <person name="Dawe R.K."/>
            <person name="Jiang J."/>
            <person name="Jiang N."/>
            <person name="Presting G.G."/>
            <person name="Wessler S.R."/>
            <person name="Aluru S."/>
            <person name="Martienssen R.A."/>
            <person name="Clifton S.W."/>
            <person name="McCombie W.R."/>
            <person name="Wing R.A."/>
            <person name="Wilson R.K."/>
        </authorList>
    </citation>
    <scope>NUCLEOTIDE SEQUENCE [LARGE SCALE GENOMIC DNA]</scope>
    <source>
        <strain evidence="3">cv. B73</strain>
    </source>
</reference>
<dbReference type="InParanoid" id="A0A804UA63"/>